<dbReference type="AlphaFoldDB" id="Q6ZHC5"/>
<proteinExistence type="predicted"/>
<dbReference type="EMBL" id="AP004071">
    <property type="protein sequence ID" value="BAD07574.1"/>
    <property type="molecule type" value="Genomic_DNA"/>
</dbReference>
<evidence type="ECO:0000313" key="2">
    <source>
        <dbReference type="EMBL" id="BAD07574.1"/>
    </source>
</evidence>
<gene>
    <name evidence="2" type="primary">OJ1717_A09.31</name>
</gene>
<accession>Q6ZHC5</accession>
<feature type="compositionally biased region" description="Low complexity" evidence="1">
    <location>
        <begin position="32"/>
        <end position="42"/>
    </location>
</feature>
<feature type="region of interest" description="Disordered" evidence="1">
    <location>
        <begin position="1"/>
        <end position="77"/>
    </location>
</feature>
<reference evidence="3" key="2">
    <citation type="journal article" date="2008" name="Nucleic Acids Res.">
        <title>The rice annotation project database (RAP-DB): 2008 update.</title>
        <authorList>
            <consortium name="The rice annotation project (RAP)"/>
        </authorList>
    </citation>
    <scope>GENOME REANNOTATION</scope>
    <source>
        <strain evidence="3">cv. Nipponbare</strain>
    </source>
</reference>
<organism evidence="2 3">
    <name type="scientific">Oryza sativa subsp. japonica</name>
    <name type="common">Rice</name>
    <dbReference type="NCBI Taxonomy" id="39947"/>
    <lineage>
        <taxon>Eukaryota</taxon>
        <taxon>Viridiplantae</taxon>
        <taxon>Streptophyta</taxon>
        <taxon>Embryophyta</taxon>
        <taxon>Tracheophyta</taxon>
        <taxon>Spermatophyta</taxon>
        <taxon>Magnoliopsida</taxon>
        <taxon>Liliopsida</taxon>
        <taxon>Poales</taxon>
        <taxon>Poaceae</taxon>
        <taxon>BOP clade</taxon>
        <taxon>Oryzoideae</taxon>
        <taxon>Oryzeae</taxon>
        <taxon>Oryzinae</taxon>
        <taxon>Oryza</taxon>
        <taxon>Oryza sativa</taxon>
    </lineage>
</organism>
<dbReference type="Proteomes" id="UP000000763">
    <property type="component" value="Chromosome 2"/>
</dbReference>
<protein>
    <submittedName>
        <fullName evidence="2">Uncharacterized protein</fullName>
    </submittedName>
</protein>
<name>Q6ZHC5_ORYSJ</name>
<feature type="compositionally biased region" description="Basic and acidic residues" evidence="1">
    <location>
        <begin position="45"/>
        <end position="61"/>
    </location>
</feature>
<evidence type="ECO:0000256" key="1">
    <source>
        <dbReference type="SAM" id="MobiDB-lite"/>
    </source>
</evidence>
<reference evidence="3" key="1">
    <citation type="journal article" date="2005" name="Nature">
        <title>The map-based sequence of the rice genome.</title>
        <authorList>
            <consortium name="International rice genome sequencing project (IRGSP)"/>
            <person name="Matsumoto T."/>
            <person name="Wu J."/>
            <person name="Kanamori H."/>
            <person name="Katayose Y."/>
            <person name="Fujisawa M."/>
            <person name="Namiki N."/>
            <person name="Mizuno H."/>
            <person name="Yamamoto K."/>
            <person name="Antonio B.A."/>
            <person name="Baba T."/>
            <person name="Sakata K."/>
            <person name="Nagamura Y."/>
            <person name="Aoki H."/>
            <person name="Arikawa K."/>
            <person name="Arita K."/>
            <person name="Bito T."/>
            <person name="Chiden Y."/>
            <person name="Fujitsuka N."/>
            <person name="Fukunaka R."/>
            <person name="Hamada M."/>
            <person name="Harada C."/>
            <person name="Hayashi A."/>
            <person name="Hijishita S."/>
            <person name="Honda M."/>
            <person name="Hosokawa S."/>
            <person name="Ichikawa Y."/>
            <person name="Idonuma A."/>
            <person name="Iijima M."/>
            <person name="Ikeda M."/>
            <person name="Ikeno M."/>
            <person name="Ito K."/>
            <person name="Ito S."/>
            <person name="Ito T."/>
            <person name="Ito Y."/>
            <person name="Ito Y."/>
            <person name="Iwabuchi A."/>
            <person name="Kamiya K."/>
            <person name="Karasawa W."/>
            <person name="Kurita K."/>
            <person name="Katagiri S."/>
            <person name="Kikuta A."/>
            <person name="Kobayashi H."/>
            <person name="Kobayashi N."/>
            <person name="Machita K."/>
            <person name="Maehara T."/>
            <person name="Masukawa M."/>
            <person name="Mizubayashi T."/>
            <person name="Mukai Y."/>
            <person name="Nagasaki H."/>
            <person name="Nagata Y."/>
            <person name="Naito S."/>
            <person name="Nakashima M."/>
            <person name="Nakama Y."/>
            <person name="Nakamichi Y."/>
            <person name="Nakamura M."/>
            <person name="Meguro A."/>
            <person name="Negishi M."/>
            <person name="Ohta I."/>
            <person name="Ohta T."/>
            <person name="Okamoto M."/>
            <person name="Ono N."/>
            <person name="Saji S."/>
            <person name="Sakaguchi M."/>
            <person name="Sakai K."/>
            <person name="Shibata M."/>
            <person name="Shimokawa T."/>
            <person name="Song J."/>
            <person name="Takazaki Y."/>
            <person name="Terasawa K."/>
            <person name="Tsugane M."/>
            <person name="Tsuji K."/>
            <person name="Ueda S."/>
            <person name="Waki K."/>
            <person name="Yamagata H."/>
            <person name="Yamamoto M."/>
            <person name="Yamamoto S."/>
            <person name="Yamane H."/>
            <person name="Yoshiki S."/>
            <person name="Yoshihara R."/>
            <person name="Yukawa K."/>
            <person name="Zhong H."/>
            <person name="Yano M."/>
            <person name="Yuan Q."/>
            <person name="Ouyang S."/>
            <person name="Liu J."/>
            <person name="Jones K.M."/>
            <person name="Gansberger K."/>
            <person name="Moffat K."/>
            <person name="Hill J."/>
            <person name="Bera J."/>
            <person name="Fadrosh D."/>
            <person name="Jin S."/>
            <person name="Johri S."/>
            <person name="Kim M."/>
            <person name="Overton L."/>
            <person name="Reardon M."/>
            <person name="Tsitrin T."/>
            <person name="Vuong H."/>
            <person name="Weaver B."/>
            <person name="Ciecko A."/>
            <person name="Tallon L."/>
            <person name="Jackson J."/>
            <person name="Pai G."/>
            <person name="Aken S.V."/>
            <person name="Utterback T."/>
            <person name="Reidmuller S."/>
            <person name="Feldblyum T."/>
            <person name="Hsiao J."/>
            <person name="Zismann V."/>
            <person name="Iobst S."/>
            <person name="de Vazeille A.R."/>
            <person name="Buell C.R."/>
            <person name="Ying K."/>
            <person name="Li Y."/>
            <person name="Lu T."/>
            <person name="Huang Y."/>
            <person name="Zhao Q."/>
            <person name="Feng Q."/>
            <person name="Zhang L."/>
            <person name="Zhu J."/>
            <person name="Weng Q."/>
            <person name="Mu J."/>
            <person name="Lu Y."/>
            <person name="Fan D."/>
            <person name="Liu Y."/>
            <person name="Guan J."/>
            <person name="Zhang Y."/>
            <person name="Yu S."/>
            <person name="Liu X."/>
            <person name="Zhang Y."/>
            <person name="Hong G."/>
            <person name="Han B."/>
            <person name="Choisne N."/>
            <person name="Demange N."/>
            <person name="Orjeda G."/>
            <person name="Samain S."/>
            <person name="Cattolico L."/>
            <person name="Pelletier E."/>
            <person name="Couloux A."/>
            <person name="Segurens B."/>
            <person name="Wincker P."/>
            <person name="D'Hont A."/>
            <person name="Scarpelli C."/>
            <person name="Weissenbach J."/>
            <person name="Salanoubat M."/>
            <person name="Quetier F."/>
            <person name="Yu Y."/>
            <person name="Kim H.R."/>
            <person name="Rambo T."/>
            <person name="Currie J."/>
            <person name="Collura K."/>
            <person name="Luo M."/>
            <person name="Yang T."/>
            <person name="Ammiraju J.S.S."/>
            <person name="Engler F."/>
            <person name="Soderlund C."/>
            <person name="Wing R.A."/>
            <person name="Palmer L.E."/>
            <person name="de la Bastide M."/>
            <person name="Spiegel L."/>
            <person name="Nascimento L."/>
            <person name="Zutavern T."/>
            <person name="O'Shaughnessy A."/>
            <person name="Dike S."/>
            <person name="Dedhia N."/>
            <person name="Preston R."/>
            <person name="Balija V."/>
            <person name="McCombie W.R."/>
            <person name="Chow T."/>
            <person name="Chen H."/>
            <person name="Chung M."/>
            <person name="Chen C."/>
            <person name="Shaw J."/>
            <person name="Wu H."/>
            <person name="Hsiao K."/>
            <person name="Chao Y."/>
            <person name="Chu M."/>
            <person name="Cheng C."/>
            <person name="Hour A."/>
            <person name="Lee P."/>
            <person name="Lin S."/>
            <person name="Lin Y."/>
            <person name="Liou J."/>
            <person name="Liu S."/>
            <person name="Hsing Y."/>
            <person name="Raghuvanshi S."/>
            <person name="Mohanty A."/>
            <person name="Bharti A.K."/>
            <person name="Gaur A."/>
            <person name="Gupta V."/>
            <person name="Kumar D."/>
            <person name="Ravi V."/>
            <person name="Vij S."/>
            <person name="Kapur A."/>
            <person name="Khurana P."/>
            <person name="Khurana P."/>
            <person name="Khurana J.P."/>
            <person name="Tyagi A.K."/>
            <person name="Gaikwad K."/>
            <person name="Singh A."/>
            <person name="Dalal V."/>
            <person name="Srivastava S."/>
            <person name="Dixit A."/>
            <person name="Pal A.K."/>
            <person name="Ghazi I.A."/>
            <person name="Yadav M."/>
            <person name="Pandit A."/>
            <person name="Bhargava A."/>
            <person name="Sureshbabu K."/>
            <person name="Batra K."/>
            <person name="Sharma T.R."/>
            <person name="Mohapatra T."/>
            <person name="Singh N.K."/>
            <person name="Messing J."/>
            <person name="Nelson A.B."/>
            <person name="Fuks G."/>
            <person name="Kavchok S."/>
            <person name="Keizer G."/>
            <person name="Linton E."/>
            <person name="Llaca V."/>
            <person name="Song R."/>
            <person name="Tanyolac B."/>
            <person name="Young S."/>
            <person name="Ho-Il K."/>
            <person name="Hahn J.H."/>
            <person name="Sangsakoo G."/>
            <person name="Vanavichit A."/>
            <person name="de Mattos Luiz.A.T."/>
            <person name="Zimmer P.D."/>
            <person name="Malone G."/>
            <person name="Dellagostin O."/>
            <person name="de Oliveira A.C."/>
            <person name="Bevan M."/>
            <person name="Bancroft I."/>
            <person name="Minx P."/>
            <person name="Cordum H."/>
            <person name="Wilson R."/>
            <person name="Cheng Z."/>
            <person name="Jin W."/>
            <person name="Jiang J."/>
            <person name="Leong S.A."/>
            <person name="Iwama H."/>
            <person name="Gojobori T."/>
            <person name="Itoh T."/>
            <person name="Niimura Y."/>
            <person name="Fujii Y."/>
            <person name="Habara T."/>
            <person name="Sakai H."/>
            <person name="Sato Y."/>
            <person name="Wilson G."/>
            <person name="Kumar K."/>
            <person name="McCouch S."/>
            <person name="Juretic N."/>
            <person name="Hoen D."/>
            <person name="Wright S."/>
            <person name="Bruskiewich R."/>
            <person name="Bureau T."/>
            <person name="Miyao A."/>
            <person name="Hirochika H."/>
            <person name="Nishikawa T."/>
            <person name="Kadowaki K."/>
            <person name="Sugiura M."/>
            <person name="Burr B."/>
            <person name="Sasaki T."/>
        </authorList>
    </citation>
    <scope>NUCLEOTIDE SEQUENCE [LARGE SCALE GENOMIC DNA]</scope>
    <source>
        <strain evidence="3">cv. Nipponbare</strain>
    </source>
</reference>
<evidence type="ECO:0000313" key="3">
    <source>
        <dbReference type="Proteomes" id="UP000000763"/>
    </source>
</evidence>
<feature type="compositionally biased region" description="Basic and acidic residues" evidence="1">
    <location>
        <begin position="1"/>
        <end position="17"/>
    </location>
</feature>
<sequence>MYEYDPARARGVSCDDGRGEEDNDADGRRKTTTLMGETTAMMGGEGRRLGDEGGADGREEEATTAQRALQRCPPTRL</sequence>